<name>A0ABM1EBU0_PRICU</name>
<organism evidence="3 4">
    <name type="scientific">Priapulus caudatus</name>
    <name type="common">Priapulid worm</name>
    <dbReference type="NCBI Taxonomy" id="37621"/>
    <lineage>
        <taxon>Eukaryota</taxon>
        <taxon>Metazoa</taxon>
        <taxon>Ecdysozoa</taxon>
        <taxon>Scalidophora</taxon>
        <taxon>Priapulida</taxon>
        <taxon>Priapulimorpha</taxon>
        <taxon>Priapulimorphida</taxon>
        <taxon>Priapulidae</taxon>
        <taxon>Priapulus</taxon>
    </lineage>
</organism>
<keyword evidence="3" id="KW-1185">Reference proteome</keyword>
<feature type="compositionally biased region" description="Acidic residues" evidence="1">
    <location>
        <begin position="1538"/>
        <end position="1547"/>
    </location>
</feature>
<feature type="domain" description="VWFD" evidence="2">
    <location>
        <begin position="970"/>
        <end position="1142"/>
    </location>
</feature>
<dbReference type="Pfam" id="PF08742">
    <property type="entry name" value="C8"/>
    <property type="match status" value="1"/>
</dbReference>
<protein>
    <submittedName>
        <fullName evidence="4">Apolipophorins-like</fullName>
    </submittedName>
</protein>
<dbReference type="Proteomes" id="UP000695022">
    <property type="component" value="Unplaced"/>
</dbReference>
<dbReference type="PANTHER" id="PTHR37860">
    <property type="entry name" value="AGAP008810-PA"/>
    <property type="match status" value="1"/>
</dbReference>
<evidence type="ECO:0000256" key="1">
    <source>
        <dbReference type="SAM" id="MobiDB-lite"/>
    </source>
</evidence>
<dbReference type="RefSeq" id="XP_014669661.1">
    <property type="nucleotide sequence ID" value="XM_014814175.1"/>
</dbReference>
<evidence type="ECO:0000313" key="3">
    <source>
        <dbReference type="Proteomes" id="UP000695022"/>
    </source>
</evidence>
<dbReference type="PROSITE" id="PS51233">
    <property type="entry name" value="VWFD"/>
    <property type="match status" value="1"/>
</dbReference>
<evidence type="ECO:0000313" key="4">
    <source>
        <dbReference type="RefSeq" id="XP_014669661.1"/>
    </source>
</evidence>
<evidence type="ECO:0000259" key="2">
    <source>
        <dbReference type="PROSITE" id="PS51233"/>
    </source>
</evidence>
<dbReference type="PANTHER" id="PTHR37860:SF1">
    <property type="match status" value="1"/>
</dbReference>
<feature type="compositionally biased region" description="Basic residues" evidence="1">
    <location>
        <begin position="1555"/>
        <end position="1578"/>
    </location>
</feature>
<accession>A0ABM1EBU0</accession>
<feature type="region of interest" description="Disordered" evidence="1">
    <location>
        <begin position="1538"/>
        <end position="1578"/>
    </location>
</feature>
<dbReference type="SMART" id="SM00216">
    <property type="entry name" value="VWD"/>
    <property type="match status" value="1"/>
</dbReference>
<dbReference type="Pfam" id="PF00094">
    <property type="entry name" value="VWD"/>
    <property type="match status" value="1"/>
</dbReference>
<dbReference type="InterPro" id="IPR001846">
    <property type="entry name" value="VWF_type-D"/>
</dbReference>
<dbReference type="InterPro" id="IPR014853">
    <property type="entry name" value="VWF/SSPO/ZAN-like_Cys-rich_dom"/>
</dbReference>
<sequence>MFSRNEYIGHSDFNLESYYLPSDVPSVGIQTSTNLTSTMRGMSIGLKKGQTQVVLAGWKYYFRTEPTNGKKLELSLVTPDMPLTVLLVESSKSDDQAKLNVELQKAAEKVYEAEISYDYKYSRGKQIYEYIVISKCPYHKLNLEAKSEVQDRDNWNHQLLYRWGDHPSKKFGFVVRSSLEGRSPLTMITTAGMVLPSRAYEVTVRDEYSSRHFERALEVDWDAKRDIVTSTTPSSRVSGSPSRASLMARHEREKLSEGEEAYHTIITLQHPFMDEDVVLSNDMTVGAWSSPVPLLSVTSLSYAPGADDNVTVQLHVRNDDDGYGSSNVSAAWSVTHPATNLALRFYGFRFSDGKRIEAEGCAEYQEANGELQRISVKGQHSMERTTVEVATPVLLWKGEAALRYTMDGSRYSAALSSQLNDRPPATVDAEVQATRPFSANAKVTWDATRPDEYSELWAGYLNETALKVHIVDLNARHDGPETYLLAEAMLNTSHILHLHTYTKPDIEYPDYVSNGPTYANIVTRVVGDYVEQEAAERYHLMRSEIHSLKSKYNQIKRKSNRIVAKMGSDVDMVMREHKLDVFAPLDRVEQLQDWSRRMVQSASEKVGEFYEGEAYREWQDQRRQQQERMSEAYSSAVQRAAIAREDLRDATRQRINDWYDRYYTYKAEATDWIAPYKEEVDRYYYELYYKVEEYLSAIAERIAPLYDYIPVREIQECVRSCLQRIKQKIMSIYETMERHRQTNTAAGTDKVSAMREQLMNSWDAAAEHEYVQAAQGHLGKMSTMYDDLDTGVVTRRWDDVKNTYNGMQYRVNDVYNGMQDTYNDYKYRAKDQAQRTYDAMMKNEDAQYVRDVAQKAYGKGQWMYRYAEVDKLGSRALARLIALVKDYRNTVRIVVTPTPPNEFMADLYLQQDWHSFYELPYDAQYGDEQSLSRAIKYVRDLRLSDIQHGMWNQYYAYAPPSYDFIPPFEGSAMMAGSQHFFTFDSHAYDFASGGCSYVLAHDFVDGTFSIIVNYIRGDNDAITRTITVISNGMKIELAPAFQVMLGQNTVDLPIQFDNTTIVRRGDNVIVHNLHGVTVTCDWLRDVCRVNVSGWYFGKMAGLLGTYNNEAYDEFTDLRHNIKDYDEVMSFASSWNYGPCKNGMDRAYSYEVEASDADTFCSAIFQDKQSNFRRCFGQVDPEPFFRMCYNDARHSDHAPSAPPPSCTAAKAYVDECRDRGVRLSMPTTCVICETDRTRHFKNDVYEIGEDSTQDIDIQQYADVVFIVEEKQCNKIAVRSLVDLAKDLDTSLQENGLTSNRYALVGYGGYGVHDAPHVHTSKSRVFTTEPLSLAFDRLVIDGSEGTNDTMRAVEFATELPFRSGVSKTIVLITCSGCESEYMTMDYTKLQRQLLENGFKLHIMSDYNLRFKGAKRSSKNRQLLGIDGKSVCTLKDVRDVELECEESLYRQVVMPKDICVALAHETNGSMFSLNRFTNSALQKKFINVFSRRIAKTASPSPCQVCVCAENEDGAAVARCRPCEMPKPLSFVMMFPEEYTYDDDDDDDDTSNESNVPKTRTRKTRKNKKNRKSKRRNSFFFF</sequence>
<reference evidence="4" key="1">
    <citation type="submission" date="2025-08" db="UniProtKB">
        <authorList>
            <consortium name="RefSeq"/>
        </authorList>
    </citation>
    <scope>IDENTIFICATION</scope>
</reference>
<gene>
    <name evidence="4" type="primary">LOC106810735</name>
</gene>
<proteinExistence type="predicted"/>
<dbReference type="GeneID" id="106810735"/>